<dbReference type="Gene3D" id="2.60.120.320">
    <property type="entry name" value="Thiamin pyrophosphokinase, thiamin-binding domain"/>
    <property type="match status" value="1"/>
</dbReference>
<dbReference type="InterPro" id="IPR016966">
    <property type="entry name" value="Thiamin_pyrophosphokinase_euk"/>
</dbReference>
<evidence type="ECO:0000256" key="4">
    <source>
        <dbReference type="ARBA" id="ARBA00022741"/>
    </source>
</evidence>
<dbReference type="Proteomes" id="UP000751190">
    <property type="component" value="Unassembled WGS sequence"/>
</dbReference>
<dbReference type="PANTHER" id="PTHR13622">
    <property type="entry name" value="THIAMIN PYROPHOSPHOKINASE"/>
    <property type="match status" value="1"/>
</dbReference>
<comment type="catalytic activity">
    <reaction evidence="7">
        <text>thiamine + ATP = thiamine diphosphate + AMP + H(+)</text>
        <dbReference type="Rhea" id="RHEA:11576"/>
        <dbReference type="ChEBI" id="CHEBI:15378"/>
        <dbReference type="ChEBI" id="CHEBI:18385"/>
        <dbReference type="ChEBI" id="CHEBI:30616"/>
        <dbReference type="ChEBI" id="CHEBI:58937"/>
        <dbReference type="ChEBI" id="CHEBI:456215"/>
    </reaction>
</comment>
<dbReference type="NCBIfam" id="TIGR01378">
    <property type="entry name" value="thi_PPkinase"/>
    <property type="match status" value="1"/>
</dbReference>
<evidence type="ECO:0000256" key="7">
    <source>
        <dbReference type="PIRNR" id="PIRNR031057"/>
    </source>
</evidence>
<dbReference type="GO" id="GO:0004788">
    <property type="term" value="F:thiamine diphosphokinase activity"/>
    <property type="evidence" value="ECO:0007669"/>
    <property type="project" value="UniProtKB-UniRule"/>
</dbReference>
<protein>
    <recommendedName>
        <fullName evidence="7">Thiamine pyrophosphokinase</fullName>
        <ecNumber evidence="7">2.7.6.2</ecNumber>
    </recommendedName>
</protein>
<dbReference type="UniPathway" id="UPA00060">
    <property type="reaction ID" value="UER00597"/>
</dbReference>
<dbReference type="Gene3D" id="3.40.50.10240">
    <property type="entry name" value="Thiamin pyrophosphokinase, catalytic domain"/>
    <property type="match status" value="1"/>
</dbReference>
<evidence type="ECO:0000313" key="10">
    <source>
        <dbReference type="Proteomes" id="UP000751190"/>
    </source>
</evidence>
<dbReference type="EC" id="2.7.6.2" evidence="7"/>
<dbReference type="AlphaFoldDB" id="A0A8J5XDA2"/>
<comment type="similarity">
    <text evidence="2 7">Belongs to the thiamine pyrophosphokinase family.</text>
</comment>
<dbReference type="GO" id="GO:0006772">
    <property type="term" value="P:thiamine metabolic process"/>
    <property type="evidence" value="ECO:0007669"/>
    <property type="project" value="InterPro"/>
</dbReference>
<keyword evidence="3 7" id="KW-0808">Transferase</keyword>
<organism evidence="9 10">
    <name type="scientific">Diacronema lutheri</name>
    <name type="common">Unicellular marine alga</name>
    <name type="synonym">Monochrysis lutheri</name>
    <dbReference type="NCBI Taxonomy" id="2081491"/>
    <lineage>
        <taxon>Eukaryota</taxon>
        <taxon>Haptista</taxon>
        <taxon>Haptophyta</taxon>
        <taxon>Pavlovophyceae</taxon>
        <taxon>Pavlovales</taxon>
        <taxon>Pavlovaceae</taxon>
        <taxon>Diacronema</taxon>
    </lineage>
</organism>
<dbReference type="InterPro" id="IPR036759">
    <property type="entry name" value="TPK_catalytic_sf"/>
</dbReference>
<name>A0A8J5XDA2_DIALT</name>
<feature type="domain" description="Thiamin pyrophosphokinase thiamin-binding" evidence="8">
    <location>
        <begin position="191"/>
        <end position="257"/>
    </location>
</feature>
<evidence type="ECO:0000256" key="3">
    <source>
        <dbReference type="ARBA" id="ARBA00022679"/>
    </source>
</evidence>
<evidence type="ECO:0000256" key="1">
    <source>
        <dbReference type="ARBA" id="ARBA00005078"/>
    </source>
</evidence>
<proteinExistence type="inferred from homology"/>
<dbReference type="OMA" id="HHLYMMT"/>
<dbReference type="FunFam" id="2.60.120.320:FF:000001">
    <property type="entry name" value="Thiamine pyrophosphokinase"/>
    <property type="match status" value="1"/>
</dbReference>
<dbReference type="PANTHER" id="PTHR13622:SF8">
    <property type="entry name" value="THIAMIN PYROPHOSPHOKINASE 1"/>
    <property type="match status" value="1"/>
</dbReference>
<gene>
    <name evidence="9" type="ORF">KFE25_011395</name>
</gene>
<keyword evidence="4 7" id="KW-0547">Nucleotide-binding</keyword>
<dbReference type="OrthoDB" id="25149at2759"/>
<dbReference type="GO" id="GO:0005524">
    <property type="term" value="F:ATP binding"/>
    <property type="evidence" value="ECO:0007669"/>
    <property type="project" value="UniProtKB-UniRule"/>
</dbReference>
<dbReference type="InterPro" id="IPR006282">
    <property type="entry name" value="Thi_PPkinase"/>
</dbReference>
<evidence type="ECO:0000259" key="8">
    <source>
        <dbReference type="SMART" id="SM00983"/>
    </source>
</evidence>
<keyword evidence="6 7" id="KW-0067">ATP-binding</keyword>
<evidence type="ECO:0000256" key="2">
    <source>
        <dbReference type="ARBA" id="ARBA00006785"/>
    </source>
</evidence>
<comment type="pathway">
    <text evidence="1 7">Cofactor biosynthesis; thiamine diphosphate biosynthesis; thiamine diphosphate from thiamine: step 1/1.</text>
</comment>
<dbReference type="GO" id="GO:0009229">
    <property type="term" value="P:thiamine diphosphate biosynthetic process"/>
    <property type="evidence" value="ECO:0007669"/>
    <property type="project" value="UniProtKB-UniRule"/>
</dbReference>
<comment type="caution">
    <text evidence="9">The sequence shown here is derived from an EMBL/GenBank/DDBJ whole genome shotgun (WGS) entry which is preliminary data.</text>
</comment>
<dbReference type="EMBL" id="JAGTXO010000031">
    <property type="protein sequence ID" value="KAG8460620.1"/>
    <property type="molecule type" value="Genomic_DNA"/>
</dbReference>
<dbReference type="InterPro" id="IPR007371">
    <property type="entry name" value="TPK_catalytic"/>
</dbReference>
<evidence type="ECO:0000313" key="9">
    <source>
        <dbReference type="EMBL" id="KAG8460620.1"/>
    </source>
</evidence>
<dbReference type="InterPro" id="IPR036371">
    <property type="entry name" value="TPK_B1-bd_sf"/>
</dbReference>
<dbReference type="InterPro" id="IPR007373">
    <property type="entry name" value="Thiamin_PyroPKinase_B1-bd"/>
</dbReference>
<keyword evidence="5 7" id="KW-0418">Kinase</keyword>
<dbReference type="Pfam" id="PF04263">
    <property type="entry name" value="TPK_catalytic"/>
    <property type="match status" value="1"/>
</dbReference>
<evidence type="ECO:0000256" key="5">
    <source>
        <dbReference type="ARBA" id="ARBA00022777"/>
    </source>
</evidence>
<dbReference type="GO" id="GO:0030975">
    <property type="term" value="F:thiamine binding"/>
    <property type="evidence" value="ECO:0007669"/>
    <property type="project" value="UniProtKB-UniRule"/>
</dbReference>
<dbReference type="GO" id="GO:0016301">
    <property type="term" value="F:kinase activity"/>
    <property type="evidence" value="ECO:0007669"/>
    <property type="project" value="UniProtKB-UniRule"/>
</dbReference>
<dbReference type="Pfam" id="PF04265">
    <property type="entry name" value="TPK_B1_binding"/>
    <property type="match status" value="1"/>
</dbReference>
<evidence type="ECO:0000256" key="6">
    <source>
        <dbReference type="ARBA" id="ARBA00022840"/>
    </source>
</evidence>
<dbReference type="CDD" id="cd07995">
    <property type="entry name" value="TPK"/>
    <property type="match status" value="1"/>
</dbReference>
<dbReference type="SUPFAM" id="SSF63999">
    <property type="entry name" value="Thiamin pyrophosphokinase, catalytic domain"/>
    <property type="match status" value="1"/>
</dbReference>
<dbReference type="PIRSF" id="PIRSF031057">
    <property type="entry name" value="Thiamin_pyrophosphokinase"/>
    <property type="match status" value="1"/>
</dbReference>
<keyword evidence="10" id="KW-1185">Reference proteome</keyword>
<sequence length="269" mass="29227">MRAILLKTSMRAVHSTAFLSSRTSLPHVALVFLNSEGAQAGSAAPDSIFERAWRCARVRVCADGAANRLHDGLRTNERRAAFVPDLIKGDLDSLRTDVRAFYAERGVRIEQDTDEDHHDLDKCLMALRDEQAEQARALPGAERMTVVVLGAFGGRLDQQMANLNMLFRWQGAFAQLLLLSEHSAAFLLAPGEHTIEPNAEVESAVCGLVPLGAPCASVRTSGLRWNLCDQPLAFGGMVSTSNEVVGREVHVQTDGALLWTTVLRGSPAL</sequence>
<dbReference type="SUPFAM" id="SSF63862">
    <property type="entry name" value="Thiamin pyrophosphokinase, substrate-binding domain"/>
    <property type="match status" value="1"/>
</dbReference>
<dbReference type="SMART" id="SM00983">
    <property type="entry name" value="TPK_B1_binding"/>
    <property type="match status" value="1"/>
</dbReference>
<reference evidence="9" key="1">
    <citation type="submission" date="2021-05" db="EMBL/GenBank/DDBJ databases">
        <title>The genome of the haptophyte Pavlova lutheri (Diacronema luteri, Pavlovales) - a model for lipid biosynthesis in eukaryotic algae.</title>
        <authorList>
            <person name="Hulatt C.J."/>
            <person name="Posewitz M.C."/>
        </authorList>
    </citation>
    <scope>NUCLEOTIDE SEQUENCE</scope>
    <source>
        <strain evidence="9">NIVA-4/92</strain>
    </source>
</reference>
<accession>A0A8J5XDA2</accession>